<dbReference type="GeneID" id="30583312"/>
<dbReference type="InterPro" id="IPR018247">
    <property type="entry name" value="EF_Hand_1_Ca_BS"/>
</dbReference>
<protein>
    <recommendedName>
        <fullName evidence="7">EF-hand domain-containing protein</fullName>
    </recommendedName>
</protein>
<dbReference type="AlphaFoldDB" id="A0A1L3Q2R8"/>
<evidence type="ECO:0000313" key="6">
    <source>
        <dbReference type="Proteomes" id="UP000267921"/>
    </source>
</evidence>
<evidence type="ECO:0000313" key="2">
    <source>
        <dbReference type="EMBL" id="RNI09853.1"/>
    </source>
</evidence>
<organism evidence="1 4">
    <name type="scientific">Methanohalophilus halophilus</name>
    <dbReference type="NCBI Taxonomy" id="2177"/>
    <lineage>
        <taxon>Archaea</taxon>
        <taxon>Methanobacteriati</taxon>
        <taxon>Methanobacteriota</taxon>
        <taxon>Stenosarchaea group</taxon>
        <taxon>Methanomicrobia</taxon>
        <taxon>Methanosarcinales</taxon>
        <taxon>Methanosarcinaceae</taxon>
        <taxon>Methanohalophilus</taxon>
    </lineage>
</organism>
<dbReference type="EMBL" id="RJJG01000003">
    <property type="protein sequence ID" value="RNI09853.1"/>
    <property type="molecule type" value="Genomic_DNA"/>
</dbReference>
<dbReference type="PROSITE" id="PS00018">
    <property type="entry name" value="EF_HAND_1"/>
    <property type="match status" value="2"/>
</dbReference>
<dbReference type="Proteomes" id="UP000186879">
    <property type="component" value="Chromosome"/>
</dbReference>
<dbReference type="Proteomes" id="UP000198669">
    <property type="component" value="Unassembled WGS sequence"/>
</dbReference>
<accession>A0A1L3Q2R8</accession>
<reference evidence="2 6" key="3">
    <citation type="submission" date="2018-10" db="EMBL/GenBank/DDBJ databases">
        <title>Cultivation of a novel Methanohalophilus strain from Kebrit Deep of the Red Sea and a genomic comparison of members of the genus Methanohalophilus.</title>
        <authorList>
            <person name="Guan Y."/>
            <person name="Ngugi D.K."/>
            <person name="Stingl U."/>
        </authorList>
    </citation>
    <scope>NUCLEOTIDE SEQUENCE [LARGE SCALE GENOMIC DNA]</scope>
    <source>
        <strain evidence="2 6">DSM 3094</strain>
    </source>
</reference>
<dbReference type="RefSeq" id="WP_072561527.1">
    <property type="nucleotide sequence ID" value="NZ_CP017921.1"/>
</dbReference>
<name>A0A1L3Q2R8_9EURY</name>
<evidence type="ECO:0000313" key="5">
    <source>
        <dbReference type="Proteomes" id="UP000198669"/>
    </source>
</evidence>
<dbReference type="STRING" id="2177.BHR79_06060"/>
<sequence>MQWKISVFLLVAMLCLAFTGAAAAEDNVKCCWEKPCGTEVEQCDQETTFVLNEPDTENVNIIVNGGQWYYVDMNDDGLVSSGDVRLTGWHDEYGPNTKVLPGDDDNLLGADELDEQDIITYWDINDNGMYDLYDPAYVDVDNDGLVSVGDIRLTDVPPVDVYSLENADLGELVMEAGSVNDANNQRWSVVTSANDAGQQDKGMTLAHIGSGYLEDLVGYVDVDASGDWTCPDKLYINQPGDCWFDETVTIGDIRLYIPAYDEHSPSYNPDECIPECGTKVVQGEHDTTYALKVNIGADLAADPDYAMNQIYVDMDDNGKVSFGDIRLSNISTTYPPNTKVGPSNQADLDNGLEDLSSQDISYTDIDGLPGYSLGDPLYLDLDGSNDVTAGDLRLSDVPVFEQDGYMPGEIGEAYTLVEAGALSGDEDVGTALAVAGSFDDMAGYVDSDCTGTWTCPDKLYLQQLFDERGDLCNVEDVDYSPEEYYDWFVTAGDDRLYVPVNDPLSPFNGTEEWPECGTKVTLCNVDIEYALKNIMIDVGFIDRDKDGEFDQTTPEMSDAAYLDMDRNGHVSVGDIRLNNFTISGELFEANTKVAEHDEDLRFEKPLKPQGNDQLDDQNDPNYVGDTLTVDYMGTTLVFNTTDQHVGWFDTDCSGSWTCVDALYLQDLVEIPGGYDVSAGIDGDSEDLAVTHMDFRLYIPPDMICEEDNGDTGNGDTPQYNQFDANEDGVISGTELSNAIDAYYDGAINGSELSEIIDYYYLGGAGYL</sequence>
<gene>
    <name evidence="1" type="ORF">BHR79_06060</name>
    <name evidence="2" type="ORF">EFE40_04195</name>
    <name evidence="3" type="ORF">SAMN04515625_1923</name>
</gene>
<evidence type="ECO:0000313" key="1">
    <source>
        <dbReference type="EMBL" id="APH39091.1"/>
    </source>
</evidence>
<dbReference type="KEGG" id="mhaz:BHR79_06060"/>
<dbReference type="EMBL" id="FNMU01000006">
    <property type="protein sequence ID" value="SDW93218.1"/>
    <property type="molecule type" value="Genomic_DNA"/>
</dbReference>
<reference evidence="3 5" key="2">
    <citation type="submission" date="2016-10" db="EMBL/GenBank/DDBJ databases">
        <authorList>
            <person name="de Groot N.N."/>
        </authorList>
    </citation>
    <scope>NUCLEOTIDE SEQUENCE [LARGE SCALE GENOMIC DNA]</scope>
    <source>
        <strain evidence="3 5">Z-7982</strain>
    </source>
</reference>
<dbReference type="Proteomes" id="UP000267921">
    <property type="component" value="Unassembled WGS sequence"/>
</dbReference>
<proteinExistence type="predicted"/>
<dbReference type="OrthoDB" id="121798at2157"/>
<reference evidence="1 4" key="1">
    <citation type="submission" date="2016-10" db="EMBL/GenBank/DDBJ databases">
        <title>Methanohalophilus halophilus.</title>
        <authorList>
            <person name="L'haridon S."/>
        </authorList>
    </citation>
    <scope>NUCLEOTIDE SEQUENCE [LARGE SCALE GENOMIC DNA]</scope>
    <source>
        <strain evidence="1 4">Z-7982</strain>
    </source>
</reference>
<evidence type="ECO:0000313" key="4">
    <source>
        <dbReference type="Proteomes" id="UP000186879"/>
    </source>
</evidence>
<evidence type="ECO:0008006" key="7">
    <source>
        <dbReference type="Google" id="ProtNLM"/>
    </source>
</evidence>
<dbReference type="EMBL" id="CP017921">
    <property type="protein sequence ID" value="APH39091.1"/>
    <property type="molecule type" value="Genomic_DNA"/>
</dbReference>
<keyword evidence="4" id="KW-1185">Reference proteome</keyword>
<evidence type="ECO:0000313" key="3">
    <source>
        <dbReference type="EMBL" id="SDW93218.1"/>
    </source>
</evidence>